<organism evidence="1">
    <name type="scientific">Arundo donax</name>
    <name type="common">Giant reed</name>
    <name type="synonym">Donax arundinaceus</name>
    <dbReference type="NCBI Taxonomy" id="35708"/>
    <lineage>
        <taxon>Eukaryota</taxon>
        <taxon>Viridiplantae</taxon>
        <taxon>Streptophyta</taxon>
        <taxon>Embryophyta</taxon>
        <taxon>Tracheophyta</taxon>
        <taxon>Spermatophyta</taxon>
        <taxon>Magnoliopsida</taxon>
        <taxon>Liliopsida</taxon>
        <taxon>Poales</taxon>
        <taxon>Poaceae</taxon>
        <taxon>PACMAD clade</taxon>
        <taxon>Arundinoideae</taxon>
        <taxon>Arundineae</taxon>
        <taxon>Arundo</taxon>
    </lineage>
</organism>
<sequence>MLSAVAYYTLHLLRTSRSYSLYMVHRVSQILAQHT</sequence>
<proteinExistence type="predicted"/>
<protein>
    <submittedName>
        <fullName evidence="1">Uncharacterized protein</fullName>
    </submittedName>
</protein>
<reference evidence="1" key="1">
    <citation type="submission" date="2014-09" db="EMBL/GenBank/DDBJ databases">
        <authorList>
            <person name="Magalhaes I.L.F."/>
            <person name="Oliveira U."/>
            <person name="Santos F.R."/>
            <person name="Vidigal T.H.D.A."/>
            <person name="Brescovit A.D."/>
            <person name="Santos A.J."/>
        </authorList>
    </citation>
    <scope>NUCLEOTIDE SEQUENCE</scope>
    <source>
        <tissue evidence="1">Shoot tissue taken approximately 20 cm above the soil surface</tissue>
    </source>
</reference>
<name>A0A0A8ZMA3_ARUDO</name>
<dbReference type="AlphaFoldDB" id="A0A0A8ZMA3"/>
<reference evidence="1" key="2">
    <citation type="journal article" date="2015" name="Data Brief">
        <title>Shoot transcriptome of the giant reed, Arundo donax.</title>
        <authorList>
            <person name="Barrero R.A."/>
            <person name="Guerrero F.D."/>
            <person name="Moolhuijzen P."/>
            <person name="Goolsby J.A."/>
            <person name="Tidwell J."/>
            <person name="Bellgard S.E."/>
            <person name="Bellgard M.I."/>
        </authorList>
    </citation>
    <scope>NUCLEOTIDE SEQUENCE</scope>
    <source>
        <tissue evidence="1">Shoot tissue taken approximately 20 cm above the soil surface</tissue>
    </source>
</reference>
<dbReference type="EMBL" id="GBRH01261928">
    <property type="protein sequence ID" value="JAD35967.1"/>
    <property type="molecule type" value="Transcribed_RNA"/>
</dbReference>
<accession>A0A0A8ZMA3</accession>
<evidence type="ECO:0000313" key="1">
    <source>
        <dbReference type="EMBL" id="JAD35967.1"/>
    </source>
</evidence>